<feature type="transmembrane region" description="Helical" evidence="8">
    <location>
        <begin position="240"/>
        <end position="261"/>
    </location>
</feature>
<comment type="similarity">
    <text evidence="8">Belongs to the insect chemoreceptor superfamily. Gustatory receptor (GR) family.</text>
</comment>
<comment type="subcellular location">
    <subcellularLocation>
        <location evidence="1 8">Cell membrane</location>
        <topology evidence="1 8">Multi-pass membrane protein</topology>
    </subcellularLocation>
</comment>
<evidence type="ECO:0000256" key="7">
    <source>
        <dbReference type="ARBA" id="ARBA00023224"/>
    </source>
</evidence>
<evidence type="ECO:0000256" key="2">
    <source>
        <dbReference type="ARBA" id="ARBA00022475"/>
    </source>
</evidence>
<evidence type="ECO:0000256" key="3">
    <source>
        <dbReference type="ARBA" id="ARBA00022692"/>
    </source>
</evidence>
<name>A2AX80_TRICA</name>
<accession>A2AX80</accession>
<dbReference type="GO" id="GO:0007165">
    <property type="term" value="P:signal transduction"/>
    <property type="evidence" value="ECO:0007669"/>
    <property type="project" value="UniProtKB-KW"/>
</dbReference>
<organism evidence="9">
    <name type="scientific">Tribolium castaneum</name>
    <name type="common">Red flour beetle</name>
    <dbReference type="NCBI Taxonomy" id="7070"/>
    <lineage>
        <taxon>Eukaryota</taxon>
        <taxon>Metazoa</taxon>
        <taxon>Ecdysozoa</taxon>
        <taxon>Arthropoda</taxon>
        <taxon>Hexapoda</taxon>
        <taxon>Insecta</taxon>
        <taxon>Pterygota</taxon>
        <taxon>Neoptera</taxon>
        <taxon>Endopterygota</taxon>
        <taxon>Coleoptera</taxon>
        <taxon>Polyphaga</taxon>
        <taxon>Cucujiformia</taxon>
        <taxon>Tenebrionidae</taxon>
        <taxon>Tenebrionidae incertae sedis</taxon>
        <taxon>Tribolium</taxon>
    </lineage>
</organism>
<evidence type="ECO:0000313" key="9">
    <source>
        <dbReference type="EMBL" id="CAL23151.2"/>
    </source>
</evidence>
<feature type="transmembrane region" description="Helical" evidence="8">
    <location>
        <begin position="167"/>
        <end position="187"/>
    </location>
</feature>
<dbReference type="EMBL" id="KQ971410">
    <property type="protein sequence ID" value="EEZ97775.1"/>
    <property type="molecule type" value="Genomic_DNA"/>
</dbReference>
<keyword evidence="11" id="KW-1185">Reference proteome</keyword>
<reference evidence="10" key="5">
    <citation type="submission" date="2014-11" db="EMBL/GenBank/DDBJ databases">
        <title>Tools and pipelines for BioNano data: molecule assembly pipeline and FASTA super scaffolding tool.</title>
        <authorList>
            <person name="Shelton J.M."/>
            <person name="Herndon N."/>
            <person name="Coleman C."/>
            <person name="Lu N."/>
            <person name="Brown S.J."/>
        </authorList>
    </citation>
    <scope>NUCLEOTIDE SEQUENCE</scope>
    <source>
        <strain evidence="10">Georgia GA2</strain>
    </source>
</reference>
<comment type="function">
    <text evidence="8">Gustatory receptor which mediates acceptance or avoidance behavior, depending on its substrates.</text>
</comment>
<sequence length="387" mass="43870">MNTFKIFRPIKILAEIFGLSPMTQKLTLSPLKVLQTVILGTTCIYLTSLYIWFILTQMTFSGVTSPTIMKFVLSFRTGSFTFLMVVAVLSSGTTFKLVAKTLENMTKIDKDLTELGQKKYLEKRNRHIFRTSVLLIFVMHLMFDTLGGLYSTWSKKSKQVEYFLIHWYPRMLISTKLLAHFLILTVLKARFEAINNIIDSIRQNSQTRNQAVPTGTIKTLVQMHSNLVTTSEEVCDSFSIFGLVWISLIFVVLIGDAYAVLNSVLFQNVYKPLPIVLSIVKNCLSYCFNLYHLASKSNQLSREAKVTKTVLLGVKIDICNEEERNSVVASVLQLMENKIEITACRLFNIDNALLFAICGSAFSYLFIMLQFDLNNKKNQSLGNGTTA</sequence>
<keyword evidence="6 8" id="KW-0675">Receptor</keyword>
<dbReference type="GO" id="GO:0043025">
    <property type="term" value="C:neuronal cell body"/>
    <property type="evidence" value="ECO:0000318"/>
    <property type="project" value="GO_Central"/>
</dbReference>
<dbReference type="Pfam" id="PF08395">
    <property type="entry name" value="7tm_7"/>
    <property type="match status" value="1"/>
</dbReference>
<evidence type="ECO:0000256" key="4">
    <source>
        <dbReference type="ARBA" id="ARBA00022989"/>
    </source>
</evidence>
<dbReference type="GO" id="GO:0008049">
    <property type="term" value="P:male courtship behavior"/>
    <property type="evidence" value="ECO:0000318"/>
    <property type="project" value="GO_Central"/>
</dbReference>
<reference evidence="9" key="2">
    <citation type="journal article" date="2007" name="PLoS ONE">
        <title>A Family of Chemoreceptors in Tribolium castaneum (Tenebrionidae: Coleoptera).</title>
        <authorList>
            <person name="Abdel-Latief M."/>
        </authorList>
    </citation>
    <scope>NUCLEOTIDE SEQUENCE</scope>
</reference>
<evidence type="ECO:0000313" key="11">
    <source>
        <dbReference type="Proteomes" id="UP000007266"/>
    </source>
</evidence>
<feature type="transmembrane region" description="Helical" evidence="8">
    <location>
        <begin position="128"/>
        <end position="147"/>
    </location>
</feature>
<evidence type="ECO:0000256" key="5">
    <source>
        <dbReference type="ARBA" id="ARBA00023136"/>
    </source>
</evidence>
<keyword evidence="4 8" id="KW-1133">Transmembrane helix</keyword>
<gene>
    <name evidence="9" type="primary">gr18</name>
    <name evidence="10" type="synonym">AUGUSTUS-3.0.2_30239</name>
    <name evidence="10" type="ORF">TcasGA2_TC030239</name>
</gene>
<dbReference type="GO" id="GO:0005886">
    <property type="term" value="C:plasma membrane"/>
    <property type="evidence" value="ECO:0007669"/>
    <property type="project" value="UniProtKB-SubCell"/>
</dbReference>
<evidence type="ECO:0000256" key="1">
    <source>
        <dbReference type="ARBA" id="ARBA00004651"/>
    </source>
</evidence>
<dbReference type="PANTHER" id="PTHR21143:SF104">
    <property type="entry name" value="GUSTATORY RECEPTOR 8A-RELATED"/>
    <property type="match status" value="1"/>
</dbReference>
<evidence type="ECO:0000256" key="6">
    <source>
        <dbReference type="ARBA" id="ARBA00023170"/>
    </source>
</evidence>
<feature type="transmembrane region" description="Helical" evidence="8">
    <location>
        <begin position="352"/>
        <end position="371"/>
    </location>
</feature>
<dbReference type="GO" id="GO:0030424">
    <property type="term" value="C:axon"/>
    <property type="evidence" value="ECO:0000318"/>
    <property type="project" value="GO_Central"/>
</dbReference>
<dbReference type="Proteomes" id="UP000007266">
    <property type="component" value="Unassembled WGS sequence"/>
</dbReference>
<keyword evidence="7 8" id="KW-0807">Transducer</keyword>
<dbReference type="GO" id="GO:0007635">
    <property type="term" value="P:chemosensory behavior"/>
    <property type="evidence" value="ECO:0000318"/>
    <property type="project" value="GO_Central"/>
</dbReference>
<proteinExistence type="inferred from homology"/>
<keyword evidence="2 8" id="KW-1003">Cell membrane</keyword>
<feature type="transmembrane region" description="Helical" evidence="8">
    <location>
        <begin position="33"/>
        <end position="55"/>
    </location>
</feature>
<feature type="transmembrane region" description="Helical" evidence="8">
    <location>
        <begin position="273"/>
        <end position="294"/>
    </location>
</feature>
<keyword evidence="3 8" id="KW-0812">Transmembrane</keyword>
<dbReference type="GO" id="GO:0030425">
    <property type="term" value="C:dendrite"/>
    <property type="evidence" value="ECO:0000318"/>
    <property type="project" value="GO_Central"/>
</dbReference>
<dbReference type="PANTHER" id="PTHR21143">
    <property type="entry name" value="INVERTEBRATE GUSTATORY RECEPTOR"/>
    <property type="match status" value="1"/>
</dbReference>
<evidence type="ECO:0000313" key="10">
    <source>
        <dbReference type="EMBL" id="EEZ97775.1"/>
    </source>
</evidence>
<dbReference type="HOGENOM" id="CLU_704636_0_0_1"/>
<dbReference type="AlphaFoldDB" id="A2AX80"/>
<feature type="transmembrane region" description="Helical" evidence="8">
    <location>
        <begin position="75"/>
        <end position="98"/>
    </location>
</feature>
<keyword evidence="5 8" id="KW-0472">Membrane</keyword>
<dbReference type="EMBL" id="AM292339">
    <property type="protein sequence ID" value="CAL23151.2"/>
    <property type="molecule type" value="Genomic_DNA"/>
</dbReference>
<reference evidence="10 11" key="4">
    <citation type="journal article" date="2010" name="Nucleic Acids Res.">
        <title>BeetleBase in 2010: revisions to provide comprehensive genomic information for Tribolium castaneum.</title>
        <authorList>
            <person name="Kim H.S."/>
            <person name="Murphy T."/>
            <person name="Xia J."/>
            <person name="Caragea D."/>
            <person name="Park Y."/>
            <person name="Beeman R.W."/>
            <person name="Lorenzen M.D."/>
            <person name="Butcher S."/>
            <person name="Manak J.R."/>
            <person name="Brown S.J."/>
        </authorList>
    </citation>
    <scope>NUCLEOTIDE SEQUENCE [LARGE SCALE GENOMIC DNA]</scope>
    <source>
        <strain evidence="10 11">Georgia GA2</strain>
    </source>
</reference>
<evidence type="ECO:0000256" key="8">
    <source>
        <dbReference type="RuleBase" id="RU363108"/>
    </source>
</evidence>
<reference evidence="9" key="1">
    <citation type="submission" date="2006-07" db="EMBL/GenBank/DDBJ databases">
        <authorList>
            <person name="Abdel-latief M."/>
        </authorList>
    </citation>
    <scope>NUCLEOTIDE SEQUENCE</scope>
</reference>
<protein>
    <recommendedName>
        <fullName evidence="8">Gustatory receptor</fullName>
    </recommendedName>
</protein>
<reference evidence="10 11" key="3">
    <citation type="journal article" date="2008" name="Nature">
        <title>The genome of the model beetle and pest Tribolium castaneum.</title>
        <authorList>
            <consortium name="Tribolium Genome Sequencing Consortium"/>
            <person name="Richards S."/>
            <person name="Gibbs R.A."/>
            <person name="Weinstock G.M."/>
            <person name="Brown S.J."/>
            <person name="Denell R."/>
            <person name="Beeman R.W."/>
            <person name="Gibbs R."/>
            <person name="Beeman R.W."/>
            <person name="Brown S.J."/>
            <person name="Bucher G."/>
            <person name="Friedrich M."/>
            <person name="Grimmelikhuijzen C.J."/>
            <person name="Klingler M."/>
            <person name="Lorenzen M."/>
            <person name="Richards S."/>
            <person name="Roth S."/>
            <person name="Schroder R."/>
            <person name="Tautz D."/>
            <person name="Zdobnov E.M."/>
            <person name="Muzny D."/>
            <person name="Gibbs R.A."/>
            <person name="Weinstock G.M."/>
            <person name="Attaway T."/>
            <person name="Bell S."/>
            <person name="Buhay C.J."/>
            <person name="Chandrabose M.N."/>
            <person name="Chavez D."/>
            <person name="Clerk-Blankenburg K.P."/>
            <person name="Cree A."/>
            <person name="Dao M."/>
            <person name="Davis C."/>
            <person name="Chacko J."/>
            <person name="Dinh H."/>
            <person name="Dugan-Rocha S."/>
            <person name="Fowler G."/>
            <person name="Garner T.T."/>
            <person name="Garnes J."/>
            <person name="Gnirke A."/>
            <person name="Hawes A."/>
            <person name="Hernandez J."/>
            <person name="Hines S."/>
            <person name="Holder M."/>
            <person name="Hume J."/>
            <person name="Jhangiani S.N."/>
            <person name="Joshi V."/>
            <person name="Khan Z.M."/>
            <person name="Jackson L."/>
            <person name="Kovar C."/>
            <person name="Kowis A."/>
            <person name="Lee S."/>
            <person name="Lewis L.R."/>
            <person name="Margolis J."/>
            <person name="Morgan M."/>
            <person name="Nazareth L.V."/>
            <person name="Nguyen N."/>
            <person name="Okwuonu G."/>
            <person name="Parker D."/>
            <person name="Richards S."/>
            <person name="Ruiz S.J."/>
            <person name="Santibanez J."/>
            <person name="Savard J."/>
            <person name="Scherer S.E."/>
            <person name="Schneider B."/>
            <person name="Sodergren E."/>
            <person name="Tautz D."/>
            <person name="Vattahil S."/>
            <person name="Villasana D."/>
            <person name="White C.S."/>
            <person name="Wright R."/>
            <person name="Park Y."/>
            <person name="Beeman R.W."/>
            <person name="Lord J."/>
            <person name="Oppert B."/>
            <person name="Lorenzen M."/>
            <person name="Brown S."/>
            <person name="Wang L."/>
            <person name="Savard J."/>
            <person name="Tautz D."/>
            <person name="Richards S."/>
            <person name="Weinstock G."/>
            <person name="Gibbs R.A."/>
            <person name="Liu Y."/>
            <person name="Worley K."/>
            <person name="Weinstock G."/>
            <person name="Elsik C.G."/>
            <person name="Reese J.T."/>
            <person name="Elhaik E."/>
            <person name="Landan G."/>
            <person name="Graur D."/>
            <person name="Arensburger P."/>
            <person name="Atkinson P."/>
            <person name="Beeman R.W."/>
            <person name="Beidler J."/>
            <person name="Brown S.J."/>
            <person name="Demuth J.P."/>
            <person name="Drury D.W."/>
            <person name="Du Y.Z."/>
            <person name="Fujiwara H."/>
            <person name="Lorenzen M."/>
            <person name="Maselli V."/>
            <person name="Osanai M."/>
            <person name="Park Y."/>
            <person name="Robertson H.M."/>
            <person name="Tu Z."/>
            <person name="Wang J.J."/>
            <person name="Wang S."/>
            <person name="Richards S."/>
            <person name="Song H."/>
            <person name="Zhang L."/>
            <person name="Sodergren E."/>
            <person name="Werner D."/>
            <person name="Stanke M."/>
            <person name="Morgenstern B."/>
            <person name="Solovyev V."/>
            <person name="Kosarev P."/>
            <person name="Brown G."/>
            <person name="Chen H.C."/>
            <person name="Ermolaeva O."/>
            <person name="Hlavina W."/>
            <person name="Kapustin Y."/>
            <person name="Kiryutin B."/>
            <person name="Kitts P."/>
            <person name="Maglott D."/>
            <person name="Pruitt K."/>
            <person name="Sapojnikov V."/>
            <person name="Souvorov A."/>
            <person name="Mackey A.J."/>
            <person name="Waterhouse R.M."/>
            <person name="Wyder S."/>
            <person name="Zdobnov E.M."/>
            <person name="Zdobnov E.M."/>
            <person name="Wyder S."/>
            <person name="Kriventseva E.V."/>
            <person name="Kadowaki T."/>
            <person name="Bork P."/>
            <person name="Aranda M."/>
            <person name="Bao R."/>
            <person name="Beermann A."/>
            <person name="Berns N."/>
            <person name="Bolognesi R."/>
            <person name="Bonneton F."/>
            <person name="Bopp D."/>
            <person name="Brown S.J."/>
            <person name="Bucher G."/>
            <person name="Butts T."/>
            <person name="Chaumot A."/>
            <person name="Denell R.E."/>
            <person name="Ferrier D.E."/>
            <person name="Friedrich M."/>
            <person name="Gordon C.M."/>
            <person name="Jindra M."/>
            <person name="Klingler M."/>
            <person name="Lan Q."/>
            <person name="Lattorff H.M."/>
            <person name="Laudet V."/>
            <person name="von Levetsow C."/>
            <person name="Liu Z."/>
            <person name="Lutz R."/>
            <person name="Lynch J.A."/>
            <person name="da Fonseca R.N."/>
            <person name="Posnien N."/>
            <person name="Reuter R."/>
            <person name="Roth S."/>
            <person name="Savard J."/>
            <person name="Schinko J.B."/>
            <person name="Schmitt C."/>
            <person name="Schoppmeier M."/>
            <person name="Schroder R."/>
            <person name="Shippy T.D."/>
            <person name="Simonnet F."/>
            <person name="Marques-Souza H."/>
            <person name="Tautz D."/>
            <person name="Tomoyasu Y."/>
            <person name="Trauner J."/>
            <person name="Van der Zee M."/>
            <person name="Vervoort M."/>
            <person name="Wittkopp N."/>
            <person name="Wimmer E.A."/>
            <person name="Yang X."/>
            <person name="Jones A.K."/>
            <person name="Sattelle D.B."/>
            <person name="Ebert P.R."/>
            <person name="Nelson D."/>
            <person name="Scott J.G."/>
            <person name="Beeman R.W."/>
            <person name="Muthukrishnan S."/>
            <person name="Kramer K.J."/>
            <person name="Arakane Y."/>
            <person name="Beeman R.W."/>
            <person name="Zhu Q."/>
            <person name="Hogenkamp D."/>
            <person name="Dixit R."/>
            <person name="Oppert B."/>
            <person name="Jiang H."/>
            <person name="Zou Z."/>
            <person name="Marshall J."/>
            <person name="Elpidina E."/>
            <person name="Vinokurov K."/>
            <person name="Oppert C."/>
            <person name="Zou Z."/>
            <person name="Evans J."/>
            <person name="Lu Z."/>
            <person name="Zhao P."/>
            <person name="Sumathipala N."/>
            <person name="Altincicek B."/>
            <person name="Vilcinskas A."/>
            <person name="Williams M."/>
            <person name="Hultmark D."/>
            <person name="Hetru C."/>
            <person name="Jiang H."/>
            <person name="Grimmelikhuijzen C.J."/>
            <person name="Hauser F."/>
            <person name="Cazzamali G."/>
            <person name="Williamson M."/>
            <person name="Park Y."/>
            <person name="Li B."/>
            <person name="Tanaka Y."/>
            <person name="Predel R."/>
            <person name="Neupert S."/>
            <person name="Schachtner J."/>
            <person name="Verleyen P."/>
            <person name="Raible F."/>
            <person name="Bork P."/>
            <person name="Friedrich M."/>
            <person name="Walden K.K."/>
            <person name="Robertson H.M."/>
            <person name="Angeli S."/>
            <person name="Foret S."/>
            <person name="Bucher G."/>
            <person name="Schuetz S."/>
            <person name="Maleszka R."/>
            <person name="Wimmer E.A."/>
            <person name="Beeman R.W."/>
            <person name="Lorenzen M."/>
            <person name="Tomoyasu Y."/>
            <person name="Miller S.C."/>
            <person name="Grossmann D."/>
            <person name="Bucher G."/>
        </authorList>
    </citation>
    <scope>NUCLEOTIDE SEQUENCE [LARGE SCALE GENOMIC DNA]</scope>
    <source>
        <strain evidence="10 11">Georgia GA2</strain>
    </source>
</reference>
<dbReference type="InterPro" id="IPR013604">
    <property type="entry name" value="7TM_chemorcpt"/>
</dbReference>
<dbReference type="GO" id="GO:0050909">
    <property type="term" value="P:sensory perception of taste"/>
    <property type="evidence" value="ECO:0007669"/>
    <property type="project" value="InterPro"/>
</dbReference>